<name>A0A8T0ULG0_PANVG</name>
<keyword evidence="2" id="KW-1185">Reference proteome</keyword>
<evidence type="ECO:0000313" key="2">
    <source>
        <dbReference type="Proteomes" id="UP000823388"/>
    </source>
</evidence>
<reference evidence="1" key="1">
    <citation type="submission" date="2020-05" db="EMBL/GenBank/DDBJ databases">
        <title>WGS assembly of Panicum virgatum.</title>
        <authorList>
            <person name="Lovell J.T."/>
            <person name="Jenkins J."/>
            <person name="Shu S."/>
            <person name="Juenger T.E."/>
            <person name="Schmutz J."/>
        </authorList>
    </citation>
    <scope>NUCLEOTIDE SEQUENCE</scope>
    <source>
        <strain evidence="1">AP13</strain>
    </source>
</reference>
<protein>
    <submittedName>
        <fullName evidence="1">Uncharacterized protein</fullName>
    </submittedName>
</protein>
<evidence type="ECO:0000313" key="1">
    <source>
        <dbReference type="EMBL" id="KAG2624921.1"/>
    </source>
</evidence>
<dbReference type="EMBL" id="CM029041">
    <property type="protein sequence ID" value="KAG2624921.1"/>
    <property type="molecule type" value="Genomic_DNA"/>
</dbReference>
<comment type="caution">
    <text evidence="1">The sequence shown here is derived from an EMBL/GenBank/DDBJ whole genome shotgun (WGS) entry which is preliminary data.</text>
</comment>
<sequence length="127" mass="13819">MTSRSVASTAVASTSPHLCLHGRHYFHAVVVSVSVATGTSPPNCGSASIYTGGLFTRLKPVASILYADDRVFYHQAEQSKDRVTNKDPILSDWILLCDGLCYCHLLICIKVVCQEMQLLLSACTSQK</sequence>
<gene>
    <name evidence="1" type="ORF">PVAP13_3KG156600</name>
</gene>
<proteinExistence type="predicted"/>
<accession>A0A8T0ULG0</accession>
<organism evidence="1 2">
    <name type="scientific">Panicum virgatum</name>
    <name type="common">Blackwell switchgrass</name>
    <dbReference type="NCBI Taxonomy" id="38727"/>
    <lineage>
        <taxon>Eukaryota</taxon>
        <taxon>Viridiplantae</taxon>
        <taxon>Streptophyta</taxon>
        <taxon>Embryophyta</taxon>
        <taxon>Tracheophyta</taxon>
        <taxon>Spermatophyta</taxon>
        <taxon>Magnoliopsida</taxon>
        <taxon>Liliopsida</taxon>
        <taxon>Poales</taxon>
        <taxon>Poaceae</taxon>
        <taxon>PACMAD clade</taxon>
        <taxon>Panicoideae</taxon>
        <taxon>Panicodae</taxon>
        <taxon>Paniceae</taxon>
        <taxon>Panicinae</taxon>
        <taxon>Panicum</taxon>
        <taxon>Panicum sect. Hiantes</taxon>
    </lineage>
</organism>
<dbReference type="AlphaFoldDB" id="A0A8T0ULG0"/>
<dbReference type="Proteomes" id="UP000823388">
    <property type="component" value="Chromosome 3K"/>
</dbReference>